<comment type="similarity">
    <text evidence="5">Belongs to the SAT4 family.</text>
</comment>
<evidence type="ECO:0000256" key="1">
    <source>
        <dbReference type="ARBA" id="ARBA00004141"/>
    </source>
</evidence>
<dbReference type="InterPro" id="IPR049326">
    <property type="entry name" value="Rhodopsin_dom_fungi"/>
</dbReference>
<accession>A0AAD4KFC5</accession>
<feature type="transmembrane region" description="Helical" evidence="6">
    <location>
        <begin position="198"/>
        <end position="218"/>
    </location>
</feature>
<name>A0AAD4KFC5_9EURO</name>
<evidence type="ECO:0000256" key="3">
    <source>
        <dbReference type="ARBA" id="ARBA00022989"/>
    </source>
</evidence>
<feature type="transmembrane region" description="Helical" evidence="6">
    <location>
        <begin position="165"/>
        <end position="186"/>
    </location>
</feature>
<dbReference type="PANTHER" id="PTHR33048:SF47">
    <property type="entry name" value="INTEGRAL MEMBRANE PROTEIN-RELATED"/>
    <property type="match status" value="1"/>
</dbReference>
<dbReference type="RefSeq" id="XP_046066853.1">
    <property type="nucleotide sequence ID" value="XM_046217303.1"/>
</dbReference>
<feature type="transmembrane region" description="Helical" evidence="6">
    <location>
        <begin position="93"/>
        <end position="110"/>
    </location>
</feature>
<proteinExistence type="inferred from homology"/>
<evidence type="ECO:0000256" key="4">
    <source>
        <dbReference type="ARBA" id="ARBA00023136"/>
    </source>
</evidence>
<feature type="transmembrane region" description="Helical" evidence="6">
    <location>
        <begin position="12"/>
        <end position="32"/>
    </location>
</feature>
<dbReference type="Pfam" id="PF20684">
    <property type="entry name" value="Fung_rhodopsin"/>
    <property type="match status" value="1"/>
</dbReference>
<feature type="transmembrane region" description="Helical" evidence="6">
    <location>
        <begin position="238"/>
        <end position="261"/>
    </location>
</feature>
<dbReference type="Proteomes" id="UP001201262">
    <property type="component" value="Unassembled WGS sequence"/>
</dbReference>
<evidence type="ECO:0000256" key="2">
    <source>
        <dbReference type="ARBA" id="ARBA00022692"/>
    </source>
</evidence>
<reference evidence="8" key="1">
    <citation type="submission" date="2021-12" db="EMBL/GenBank/DDBJ databases">
        <title>Convergent genome expansion in fungi linked to evolution of root-endophyte symbiosis.</title>
        <authorList>
            <consortium name="DOE Joint Genome Institute"/>
            <person name="Ke Y.-H."/>
            <person name="Bonito G."/>
            <person name="Liao H.-L."/>
            <person name="Looney B."/>
            <person name="Rojas-Flechas A."/>
            <person name="Nash J."/>
            <person name="Hameed K."/>
            <person name="Schadt C."/>
            <person name="Martin F."/>
            <person name="Crous P.W."/>
            <person name="Miettinen O."/>
            <person name="Magnuson J.K."/>
            <person name="Labbe J."/>
            <person name="Jacobson D."/>
            <person name="Doktycz M.J."/>
            <person name="Veneault-Fourrey C."/>
            <person name="Kuo A."/>
            <person name="Mondo S."/>
            <person name="Calhoun S."/>
            <person name="Riley R."/>
            <person name="Ohm R."/>
            <person name="LaButti K."/>
            <person name="Andreopoulos B."/>
            <person name="Pangilinan J."/>
            <person name="Nolan M."/>
            <person name="Tritt A."/>
            <person name="Clum A."/>
            <person name="Lipzen A."/>
            <person name="Daum C."/>
            <person name="Barry K."/>
            <person name="Grigoriev I.V."/>
            <person name="Vilgalys R."/>
        </authorList>
    </citation>
    <scope>NUCLEOTIDE SEQUENCE</scope>
    <source>
        <strain evidence="8">PMI_201</strain>
    </source>
</reference>
<dbReference type="GeneID" id="70247590"/>
<evidence type="ECO:0000313" key="9">
    <source>
        <dbReference type="Proteomes" id="UP001201262"/>
    </source>
</evidence>
<comment type="caution">
    <text evidence="8">The sequence shown here is derived from an EMBL/GenBank/DDBJ whole genome shotgun (WGS) entry which is preliminary data.</text>
</comment>
<dbReference type="AlphaFoldDB" id="A0AAD4KFC5"/>
<evidence type="ECO:0000256" key="6">
    <source>
        <dbReference type="SAM" id="Phobius"/>
    </source>
</evidence>
<feature type="transmembrane region" description="Helical" evidence="6">
    <location>
        <begin position="122"/>
        <end position="145"/>
    </location>
</feature>
<keyword evidence="9" id="KW-1185">Reference proteome</keyword>
<sequence>MMADLDIGKTTLVCSWFFTVLATASIVIQALHIRHVRHSDLGDYLVLISFAIAVILVIQTTWAVLDKGQGVHESELVSSDFATVAKSVFANELLWGLVNTLVRVSALLLYRKLFGVHKTIRLLTIIVIFVSGAFGVVIILTSFLVCRPVSAAWDPSSSCNEIPSYVALEACGLVLDIIIVILPITPIQHLQIQTKHKWQISLALSAGGIVVIITALRLQALHLVSSTDLTHDKGYLSLLSNLGALLAITCCSAPAISAYFVRRQGGFIRRTAAQINSIYIEATSRLTFRSRVEEAPK</sequence>
<keyword evidence="3 6" id="KW-1133">Transmembrane helix</keyword>
<evidence type="ECO:0000256" key="5">
    <source>
        <dbReference type="ARBA" id="ARBA00038359"/>
    </source>
</evidence>
<organism evidence="8 9">
    <name type="scientific">Talaromyces proteolyticus</name>
    <dbReference type="NCBI Taxonomy" id="1131652"/>
    <lineage>
        <taxon>Eukaryota</taxon>
        <taxon>Fungi</taxon>
        <taxon>Dikarya</taxon>
        <taxon>Ascomycota</taxon>
        <taxon>Pezizomycotina</taxon>
        <taxon>Eurotiomycetes</taxon>
        <taxon>Eurotiomycetidae</taxon>
        <taxon>Eurotiales</taxon>
        <taxon>Trichocomaceae</taxon>
        <taxon>Talaromyces</taxon>
        <taxon>Talaromyces sect. Bacilispori</taxon>
    </lineage>
</organism>
<dbReference type="GO" id="GO:0016020">
    <property type="term" value="C:membrane"/>
    <property type="evidence" value="ECO:0007669"/>
    <property type="project" value="UniProtKB-SubCell"/>
</dbReference>
<feature type="transmembrane region" description="Helical" evidence="6">
    <location>
        <begin position="44"/>
        <end position="65"/>
    </location>
</feature>
<dbReference type="EMBL" id="JAJTJA010000013">
    <property type="protein sequence ID" value="KAH8690657.1"/>
    <property type="molecule type" value="Genomic_DNA"/>
</dbReference>
<gene>
    <name evidence="8" type="ORF">BGW36DRAFT_389127</name>
</gene>
<dbReference type="PANTHER" id="PTHR33048">
    <property type="entry name" value="PTH11-LIKE INTEGRAL MEMBRANE PROTEIN (AFU_ORTHOLOGUE AFUA_5G11245)"/>
    <property type="match status" value="1"/>
</dbReference>
<dbReference type="InterPro" id="IPR052337">
    <property type="entry name" value="SAT4-like"/>
</dbReference>
<protein>
    <recommendedName>
        <fullName evidence="7">Rhodopsin domain-containing protein</fullName>
    </recommendedName>
</protein>
<keyword evidence="4 6" id="KW-0472">Membrane</keyword>
<comment type="subcellular location">
    <subcellularLocation>
        <location evidence="1">Membrane</location>
        <topology evidence="1">Multi-pass membrane protein</topology>
    </subcellularLocation>
</comment>
<evidence type="ECO:0000259" key="7">
    <source>
        <dbReference type="Pfam" id="PF20684"/>
    </source>
</evidence>
<keyword evidence="2 6" id="KW-0812">Transmembrane</keyword>
<feature type="domain" description="Rhodopsin" evidence="7">
    <location>
        <begin position="36"/>
        <end position="261"/>
    </location>
</feature>
<evidence type="ECO:0000313" key="8">
    <source>
        <dbReference type="EMBL" id="KAH8690657.1"/>
    </source>
</evidence>